<dbReference type="SUPFAM" id="SSF52540">
    <property type="entry name" value="P-loop containing nucleoside triphosphate hydrolases"/>
    <property type="match status" value="1"/>
</dbReference>
<dbReference type="InterPro" id="IPR014001">
    <property type="entry name" value="Helicase_ATP-bd"/>
</dbReference>
<organism evidence="13 14">
    <name type="scientific">Polarella glacialis</name>
    <name type="common">Dinoflagellate</name>
    <dbReference type="NCBI Taxonomy" id="89957"/>
    <lineage>
        <taxon>Eukaryota</taxon>
        <taxon>Sar</taxon>
        <taxon>Alveolata</taxon>
        <taxon>Dinophyceae</taxon>
        <taxon>Suessiales</taxon>
        <taxon>Suessiaceae</taxon>
        <taxon>Polarella</taxon>
    </lineage>
</organism>
<dbReference type="GO" id="GO:0003724">
    <property type="term" value="F:RNA helicase activity"/>
    <property type="evidence" value="ECO:0007669"/>
    <property type="project" value="UniProtKB-EC"/>
</dbReference>
<dbReference type="InterPro" id="IPR000629">
    <property type="entry name" value="RNA-helicase_DEAD-box_CS"/>
</dbReference>
<evidence type="ECO:0000256" key="8">
    <source>
        <dbReference type="SAM" id="MobiDB-lite"/>
    </source>
</evidence>
<dbReference type="Pfam" id="PF00271">
    <property type="entry name" value="Helicase_C"/>
    <property type="match status" value="1"/>
</dbReference>
<dbReference type="PANTHER" id="PTHR47958">
    <property type="entry name" value="ATP-DEPENDENT RNA HELICASE DBP3"/>
    <property type="match status" value="1"/>
</dbReference>
<dbReference type="SMART" id="SM00487">
    <property type="entry name" value="DEXDc"/>
    <property type="match status" value="1"/>
</dbReference>
<feature type="compositionally biased region" description="Low complexity" evidence="8">
    <location>
        <begin position="164"/>
        <end position="183"/>
    </location>
</feature>
<feature type="short sequence motif" description="Q motif" evidence="6">
    <location>
        <begin position="289"/>
        <end position="317"/>
    </location>
</feature>
<evidence type="ECO:0000256" key="7">
    <source>
        <dbReference type="RuleBase" id="RU000492"/>
    </source>
</evidence>
<dbReference type="EMBL" id="CAJNNW010037135">
    <property type="protein sequence ID" value="CAE8739662.1"/>
    <property type="molecule type" value="Genomic_DNA"/>
</dbReference>
<evidence type="ECO:0000256" key="5">
    <source>
        <dbReference type="ARBA" id="ARBA00022840"/>
    </source>
</evidence>
<evidence type="ECO:0000256" key="1">
    <source>
        <dbReference type="ARBA" id="ARBA00012552"/>
    </source>
</evidence>
<feature type="domain" description="DEAD-box RNA helicase Q" evidence="12">
    <location>
        <begin position="289"/>
        <end position="317"/>
    </location>
</feature>
<dbReference type="GO" id="GO:0003676">
    <property type="term" value="F:nucleic acid binding"/>
    <property type="evidence" value="ECO:0007669"/>
    <property type="project" value="InterPro"/>
</dbReference>
<dbReference type="InterPro" id="IPR001650">
    <property type="entry name" value="Helicase_C-like"/>
</dbReference>
<protein>
    <recommendedName>
        <fullName evidence="1">RNA helicase</fullName>
        <ecNumber evidence="1">3.6.4.13</ecNumber>
    </recommendedName>
</protein>
<accession>A0A813LPE5</accession>
<dbReference type="PROSITE" id="PS51195">
    <property type="entry name" value="Q_MOTIF"/>
    <property type="match status" value="1"/>
</dbReference>
<evidence type="ECO:0000256" key="4">
    <source>
        <dbReference type="ARBA" id="ARBA00022806"/>
    </source>
</evidence>
<dbReference type="GO" id="GO:0005524">
    <property type="term" value="F:ATP binding"/>
    <property type="evidence" value="ECO:0007669"/>
    <property type="project" value="UniProtKB-KW"/>
</dbReference>
<feature type="compositionally biased region" description="Basic and acidic residues" evidence="8">
    <location>
        <begin position="121"/>
        <end position="134"/>
    </location>
</feature>
<evidence type="ECO:0000259" key="12">
    <source>
        <dbReference type="PROSITE" id="PS51195"/>
    </source>
</evidence>
<dbReference type="PROSITE" id="PS00039">
    <property type="entry name" value="DEAD_ATP_HELICASE"/>
    <property type="match status" value="1"/>
</dbReference>
<dbReference type="Gene3D" id="3.40.50.300">
    <property type="entry name" value="P-loop containing nucleotide triphosphate hydrolases"/>
    <property type="match status" value="2"/>
</dbReference>
<keyword evidence="4 7" id="KW-0347">Helicase</keyword>
<dbReference type="InterPro" id="IPR027417">
    <property type="entry name" value="P-loop_NTPase"/>
</dbReference>
<feature type="region of interest" description="Disordered" evidence="8">
    <location>
        <begin position="104"/>
        <end position="190"/>
    </location>
</feature>
<feature type="compositionally biased region" description="Gly residues" evidence="8">
    <location>
        <begin position="9"/>
        <end position="21"/>
    </location>
</feature>
<reference evidence="13" key="1">
    <citation type="submission" date="2021-02" db="EMBL/GenBank/DDBJ databases">
        <authorList>
            <person name="Dougan E. K."/>
            <person name="Rhodes N."/>
            <person name="Thang M."/>
            <person name="Chan C."/>
        </authorList>
    </citation>
    <scope>NUCLEOTIDE SEQUENCE</scope>
</reference>
<keyword evidence="9" id="KW-1133">Transmembrane helix</keyword>
<dbReference type="PROSITE" id="PS51192">
    <property type="entry name" value="HELICASE_ATP_BIND_1"/>
    <property type="match status" value="1"/>
</dbReference>
<dbReference type="Proteomes" id="UP000626109">
    <property type="component" value="Unassembled WGS sequence"/>
</dbReference>
<feature type="domain" description="Helicase ATP-binding" evidence="10">
    <location>
        <begin position="320"/>
        <end position="475"/>
    </location>
</feature>
<name>A0A813LPE5_POLGL</name>
<comment type="caution">
    <text evidence="13">The sequence shown here is derived from an EMBL/GenBank/DDBJ whole genome shotgun (WGS) entry which is preliminary data.</text>
</comment>
<keyword evidence="2 7" id="KW-0547">Nucleotide-binding</keyword>
<dbReference type="InterPro" id="IPR011545">
    <property type="entry name" value="DEAD/DEAH_box_helicase_dom"/>
</dbReference>
<evidence type="ECO:0000313" key="14">
    <source>
        <dbReference type="Proteomes" id="UP000626109"/>
    </source>
</evidence>
<proteinExistence type="inferred from homology"/>
<keyword evidence="3 7" id="KW-0378">Hydrolase</keyword>
<evidence type="ECO:0000259" key="11">
    <source>
        <dbReference type="PROSITE" id="PS51194"/>
    </source>
</evidence>
<dbReference type="PROSITE" id="PS51194">
    <property type="entry name" value="HELICASE_CTER"/>
    <property type="match status" value="1"/>
</dbReference>
<dbReference type="CDD" id="cd18787">
    <property type="entry name" value="SF2_C_DEAD"/>
    <property type="match status" value="1"/>
</dbReference>
<sequence length="767" mass="83186">WQTAADPWGGVGGGGGGGGGAAASQEQERPPFAASDSAEAVWTDAWKPSEKYLLSFQGSEVVVKCPKGTWTEKGTVEGNIVRIWRLEGTLEHDKSAIVWSNGSRWDKEQASGGSAPSNSTARDDAPKDAKKEDFSWGNFESGPKERGAPTTPWASWVGGGGGAATAADSWGAAQKGQAPAAAGSWGATGDDREHINKMRWRDFSAAQQWYKEKNILPGPSVSSSVQEKHARATVQDESQLWGETGGRAQDGGGADFQLYPGFAYDAVECRITGPKSEGVPVVSSFDQLFADFADSIPPELRESIRRCGFVRPTPVQKFAIPVGLAGRDIMCCAQTGSGKTAAFLVPMLASMIKWGRGTGALTVPYEGPCKPDTLILCPTRELCLQIFEDALRFCSQTNFRVVRVYGQESVKNQIFEIAKGADVCVATPGRLWDFVSSGIVSLTELNCLVFDEADRMLEMGDMDKCVRPLVENFGMPCKERLLVLVIVVVAAAAVVVLAGDFLYEHLFVAVGAIGSASCTVTQVVIKVAPEEKYQSLIRLIDDWAARKKPGDRMLVFTNSKAQAKGLDEKLWDEKVANTGALHGDLTQIEREANLVRFREGQIDVMVATDLASRGLDISGVSHVVNYDLPFEISVYVQRIGRTGRIGHRGTAITFLAVDAAGKFHDRPEMLKDIWEVAVFCCCWCCCYCCFVVVVVIVVVVVWLRRRFSCCEARRRTETAVVSVVLFVVVVVVGFVVVVVFCCCRCFLLLLLLEEHSLPPSLVAACLA</sequence>
<feature type="transmembrane region" description="Helical" evidence="9">
    <location>
        <begin position="676"/>
        <end position="703"/>
    </location>
</feature>
<feature type="compositionally biased region" description="Polar residues" evidence="8">
    <location>
        <begin position="111"/>
        <end position="120"/>
    </location>
</feature>
<evidence type="ECO:0000256" key="9">
    <source>
        <dbReference type="SAM" id="Phobius"/>
    </source>
</evidence>
<evidence type="ECO:0000256" key="6">
    <source>
        <dbReference type="PROSITE-ProRule" id="PRU00552"/>
    </source>
</evidence>
<feature type="non-terminal residue" evidence="13">
    <location>
        <position position="767"/>
    </location>
</feature>
<dbReference type="EC" id="3.6.4.13" evidence="1"/>
<dbReference type="GO" id="GO:0016787">
    <property type="term" value="F:hydrolase activity"/>
    <property type="evidence" value="ECO:0007669"/>
    <property type="project" value="UniProtKB-KW"/>
</dbReference>
<gene>
    <name evidence="13" type="ORF">PGLA2088_LOCUS49711</name>
</gene>
<evidence type="ECO:0000313" key="13">
    <source>
        <dbReference type="EMBL" id="CAE8739662.1"/>
    </source>
</evidence>
<dbReference type="SMART" id="SM00490">
    <property type="entry name" value="HELICc"/>
    <property type="match status" value="1"/>
</dbReference>
<feature type="transmembrane region" description="Helical" evidence="9">
    <location>
        <begin position="481"/>
        <end position="499"/>
    </location>
</feature>
<dbReference type="AlphaFoldDB" id="A0A813LPE5"/>
<feature type="region of interest" description="Disordered" evidence="8">
    <location>
        <begin position="1"/>
        <end position="38"/>
    </location>
</feature>
<keyword evidence="9" id="KW-0812">Transmembrane</keyword>
<evidence type="ECO:0000256" key="3">
    <source>
        <dbReference type="ARBA" id="ARBA00022801"/>
    </source>
</evidence>
<evidence type="ECO:0000259" key="10">
    <source>
        <dbReference type="PROSITE" id="PS51192"/>
    </source>
</evidence>
<dbReference type="InterPro" id="IPR014014">
    <property type="entry name" value="RNA_helicase_DEAD_Q_motif"/>
</dbReference>
<feature type="transmembrane region" description="Helical" evidence="9">
    <location>
        <begin position="723"/>
        <end position="752"/>
    </location>
</feature>
<evidence type="ECO:0000256" key="2">
    <source>
        <dbReference type="ARBA" id="ARBA00022741"/>
    </source>
</evidence>
<feature type="domain" description="Helicase C-terminal" evidence="11">
    <location>
        <begin position="519"/>
        <end position="698"/>
    </location>
</feature>
<keyword evidence="5 7" id="KW-0067">ATP-binding</keyword>
<keyword evidence="9" id="KW-0472">Membrane</keyword>
<dbReference type="Pfam" id="PF00270">
    <property type="entry name" value="DEAD"/>
    <property type="match status" value="1"/>
</dbReference>
<comment type="similarity">
    <text evidence="7">Belongs to the DEAD box helicase family.</text>
</comment>